<name>A0A1R1L9C5_9MICC</name>
<evidence type="ECO:0000313" key="4">
    <source>
        <dbReference type="Proteomes" id="UP000187085"/>
    </source>
</evidence>
<dbReference type="OrthoDB" id="5188303at2"/>
<dbReference type="AlphaFoldDB" id="A0A1R1L9C5"/>
<dbReference type="STRING" id="554083.BKD30_09510"/>
<feature type="domain" description="SseB protein N-terminal" evidence="2">
    <location>
        <begin position="54"/>
        <end position="180"/>
    </location>
</feature>
<organism evidence="3 4">
    <name type="scientific">Tersicoccus phoenicis</name>
    <dbReference type="NCBI Taxonomy" id="554083"/>
    <lineage>
        <taxon>Bacteria</taxon>
        <taxon>Bacillati</taxon>
        <taxon>Actinomycetota</taxon>
        <taxon>Actinomycetes</taxon>
        <taxon>Micrococcales</taxon>
        <taxon>Micrococcaceae</taxon>
        <taxon>Tersicoccus</taxon>
    </lineage>
</organism>
<sequence length="288" mass="29451">MSRELPGHIRALLDAAGGPADSAGIPWAGRNLGPDAAAPSTHADDDGSADVRVNAALDELRAGRAGEDAVVDALREARIFVPLIAGVAAPHGGDPEAAPVPVSDKEAELSLVTIAAPDGRTVLPVFSSVDTLRGWHPDARPIPTWAPRAALAAAAEGAQLMVLDPGAAISFVVRRPALWALAQQKPWTPSYTDAAVAAAARGATVSEPAVLQVDCTAGRGVVSAALDGTRVPGGGPGPELRIGLTLRAGLDRHDLDATVRRIQERLAADPVFADGVDSIELRIVAAPT</sequence>
<dbReference type="Proteomes" id="UP000187085">
    <property type="component" value="Unassembled WGS sequence"/>
</dbReference>
<protein>
    <recommendedName>
        <fullName evidence="2">SseB protein N-terminal domain-containing protein</fullName>
    </recommendedName>
</protein>
<dbReference type="RefSeq" id="WP_076704243.1">
    <property type="nucleotide sequence ID" value="NZ_MRDE01000064.1"/>
</dbReference>
<keyword evidence="4" id="KW-1185">Reference proteome</keyword>
<dbReference type="InterPro" id="IPR009839">
    <property type="entry name" value="SseB_N"/>
</dbReference>
<evidence type="ECO:0000313" key="3">
    <source>
        <dbReference type="EMBL" id="OMH24128.1"/>
    </source>
</evidence>
<comment type="caution">
    <text evidence="3">The sequence shown here is derived from an EMBL/GenBank/DDBJ whole genome shotgun (WGS) entry which is preliminary data.</text>
</comment>
<dbReference type="EMBL" id="MRDE01000064">
    <property type="protein sequence ID" value="OMH24128.1"/>
    <property type="molecule type" value="Genomic_DNA"/>
</dbReference>
<evidence type="ECO:0000256" key="1">
    <source>
        <dbReference type="SAM" id="MobiDB-lite"/>
    </source>
</evidence>
<evidence type="ECO:0000259" key="2">
    <source>
        <dbReference type="Pfam" id="PF07179"/>
    </source>
</evidence>
<gene>
    <name evidence="3" type="ORF">BKD30_09510</name>
</gene>
<feature type="region of interest" description="Disordered" evidence="1">
    <location>
        <begin position="25"/>
        <end position="48"/>
    </location>
</feature>
<reference evidence="3 4" key="1">
    <citation type="submission" date="2016-12" db="EMBL/GenBank/DDBJ databases">
        <title>Draft genome of Tersicoccus phoenicis 1P05MA.</title>
        <authorList>
            <person name="Nakajima Y."/>
            <person name="Yoshizawa S."/>
            <person name="Nakamura K."/>
            <person name="Ogura Y."/>
            <person name="Hayashi T."/>
            <person name="Kogure K."/>
        </authorList>
    </citation>
    <scope>NUCLEOTIDE SEQUENCE [LARGE SCALE GENOMIC DNA]</scope>
    <source>
        <strain evidence="3 4">1p05MA</strain>
    </source>
</reference>
<proteinExistence type="predicted"/>
<accession>A0A1R1L9C5</accession>
<dbReference type="Pfam" id="PF07179">
    <property type="entry name" value="SseB"/>
    <property type="match status" value="1"/>
</dbReference>